<evidence type="ECO:0000259" key="2">
    <source>
        <dbReference type="Pfam" id="PF07687"/>
    </source>
</evidence>
<dbReference type="PIRSF" id="PIRSF005962">
    <property type="entry name" value="Pept_M20D_amidohydro"/>
    <property type="match status" value="1"/>
</dbReference>
<dbReference type="CDD" id="cd05666">
    <property type="entry name" value="M20_Acy1-like"/>
    <property type="match status" value="1"/>
</dbReference>
<dbReference type="InterPro" id="IPR017439">
    <property type="entry name" value="Amidohydrolase"/>
</dbReference>
<keyword evidence="1" id="KW-0378">Hydrolase</keyword>
<dbReference type="SUPFAM" id="SSF55031">
    <property type="entry name" value="Bacterial exopeptidase dimerisation domain"/>
    <property type="match status" value="1"/>
</dbReference>
<keyword evidence="4" id="KW-1185">Reference proteome</keyword>
<dbReference type="Pfam" id="PF07687">
    <property type="entry name" value="M20_dimer"/>
    <property type="match status" value="1"/>
</dbReference>
<protein>
    <submittedName>
        <fullName evidence="3">Amidohydrolase</fullName>
    </submittedName>
</protein>
<evidence type="ECO:0000313" key="3">
    <source>
        <dbReference type="EMBL" id="MBR0651952.1"/>
    </source>
</evidence>
<dbReference type="NCBIfam" id="TIGR01891">
    <property type="entry name" value="amidohydrolases"/>
    <property type="match status" value="1"/>
</dbReference>
<proteinExistence type="predicted"/>
<dbReference type="EMBL" id="JAAEDI010000023">
    <property type="protein sequence ID" value="MBR0651952.1"/>
    <property type="molecule type" value="Genomic_DNA"/>
</dbReference>
<dbReference type="Gene3D" id="3.40.630.10">
    <property type="entry name" value="Zn peptidases"/>
    <property type="match status" value="1"/>
</dbReference>
<dbReference type="InterPro" id="IPR011650">
    <property type="entry name" value="Peptidase_M20_dimer"/>
</dbReference>
<dbReference type="SUPFAM" id="SSF53187">
    <property type="entry name" value="Zn-dependent exopeptidases"/>
    <property type="match status" value="1"/>
</dbReference>
<dbReference type="Proteomes" id="UP000698752">
    <property type="component" value="Unassembled WGS sequence"/>
</dbReference>
<dbReference type="RefSeq" id="WP_211870670.1">
    <property type="nucleotide sequence ID" value="NZ_JAAEDI010000023.1"/>
</dbReference>
<organism evidence="3 4">
    <name type="scientific">Neoroseomonas terrae</name>
    <dbReference type="NCBI Taxonomy" id="424799"/>
    <lineage>
        <taxon>Bacteria</taxon>
        <taxon>Pseudomonadati</taxon>
        <taxon>Pseudomonadota</taxon>
        <taxon>Alphaproteobacteria</taxon>
        <taxon>Acetobacterales</taxon>
        <taxon>Acetobacteraceae</taxon>
        <taxon>Neoroseomonas</taxon>
    </lineage>
</organism>
<dbReference type="Gene3D" id="3.30.70.360">
    <property type="match status" value="1"/>
</dbReference>
<feature type="domain" description="Peptidase M20 dimerisation" evidence="2">
    <location>
        <begin position="187"/>
        <end position="265"/>
    </location>
</feature>
<dbReference type="Pfam" id="PF01546">
    <property type="entry name" value="Peptidase_M20"/>
    <property type="match status" value="1"/>
</dbReference>
<comment type="caution">
    <text evidence="3">The sequence shown here is derived from an EMBL/GenBank/DDBJ whole genome shotgun (WGS) entry which is preliminary data.</text>
</comment>
<evidence type="ECO:0000256" key="1">
    <source>
        <dbReference type="ARBA" id="ARBA00022801"/>
    </source>
</evidence>
<gene>
    <name evidence="3" type="ORF">GXW78_19965</name>
</gene>
<name>A0ABS5ELR6_9PROT</name>
<dbReference type="PANTHER" id="PTHR11014:SF63">
    <property type="entry name" value="METALLOPEPTIDASE, PUTATIVE (AFU_ORTHOLOGUE AFUA_6G09600)-RELATED"/>
    <property type="match status" value="1"/>
</dbReference>
<dbReference type="InterPro" id="IPR002933">
    <property type="entry name" value="Peptidase_M20"/>
</dbReference>
<dbReference type="InterPro" id="IPR036264">
    <property type="entry name" value="Bact_exopeptidase_dim_dom"/>
</dbReference>
<accession>A0ABS5ELR6</accession>
<reference evidence="4" key="1">
    <citation type="journal article" date="2021" name="Syst. Appl. Microbiol.">
        <title>Roseomonas hellenica sp. nov., isolated from roots of wild-growing Alkanna tinctoria.</title>
        <authorList>
            <person name="Rat A."/>
            <person name="Naranjo H.D."/>
            <person name="Lebbe L."/>
            <person name="Cnockaert M."/>
            <person name="Krigas N."/>
            <person name="Grigoriadou K."/>
            <person name="Maloupa E."/>
            <person name="Willems A."/>
        </authorList>
    </citation>
    <scope>NUCLEOTIDE SEQUENCE [LARGE SCALE GENOMIC DNA]</scope>
    <source>
        <strain evidence="4">LMG 31159</strain>
    </source>
</reference>
<sequence>MPVNNRIADFHAEMTAWRRDFHEHPELAFEEVRTSKIVADKLREFGCDEVVTGMAKTGVVGVIRGNNAASGRAIGLRADMDALPILEDTGVLYASKTPGKMHACGHDGHTTMLLGAAKYLAETRNFDGTVYVIFQPAEENFGGGEVMVKEGLFERFPMERVFGLHNWPSVPAGTFLWREGPVMAAVANLEVTITGKGAHGAMPNNGNDPIVIAAAMVQALQSIVARNVEPVEGGVITIGHINGGHTYNVIPETVTMLGTARWFAPEVGDLLEKRFLETVNGIAAAFGAMVEAKFVRLYPATINEVASVHLAADAARAVQGDARVQPLAKPTMGGEDFSFMLNAKDGAYLMLGGGRSATDANVHHPKYDFNDDILPVGASWWASLAERLLPRQG</sequence>
<evidence type="ECO:0000313" key="4">
    <source>
        <dbReference type="Proteomes" id="UP000698752"/>
    </source>
</evidence>
<dbReference type="PANTHER" id="PTHR11014">
    <property type="entry name" value="PEPTIDASE M20 FAMILY MEMBER"/>
    <property type="match status" value="1"/>
</dbReference>